<evidence type="ECO:0000313" key="4">
    <source>
        <dbReference type="EMBL" id="RDW24703.1"/>
    </source>
</evidence>
<dbReference type="InterPro" id="IPR036864">
    <property type="entry name" value="Zn2-C6_fun-type_DNA-bd_sf"/>
</dbReference>
<accession>A0A1D8NNG0</accession>
<dbReference type="KEGG" id="yli:2908319"/>
<feature type="compositionally biased region" description="Pro residues" evidence="1">
    <location>
        <begin position="177"/>
        <end position="191"/>
    </location>
</feature>
<reference evidence="3 5" key="1">
    <citation type="journal article" date="2016" name="PLoS ONE">
        <title>Sequence Assembly of Yarrowia lipolytica Strain W29/CLIB89 Shows Transposable Element Diversity.</title>
        <authorList>
            <person name="Magnan C."/>
            <person name="Yu J."/>
            <person name="Chang I."/>
            <person name="Jahn E."/>
            <person name="Kanomata Y."/>
            <person name="Wu J."/>
            <person name="Zeller M."/>
            <person name="Oakes M."/>
            <person name="Baldi P."/>
            <person name="Sandmeyer S."/>
        </authorList>
    </citation>
    <scope>NUCLEOTIDE SEQUENCE [LARGE SCALE GENOMIC DNA]</scope>
    <source>
        <strain evidence="3">CLIB89</strain>
        <strain evidence="5">CLIB89(W29)</strain>
    </source>
</reference>
<dbReference type="RefSeq" id="XP_505384.1">
    <property type="nucleotide sequence ID" value="XM_505384.1"/>
</dbReference>
<dbReference type="EMBL" id="CP017558">
    <property type="protein sequence ID" value="AOW07143.1"/>
    <property type="molecule type" value="Genomic_DNA"/>
</dbReference>
<dbReference type="VEuPathDB" id="FungiDB:YALI1_F18357g"/>
<dbReference type="PANTHER" id="PTHR47431">
    <property type="entry name" value="ZN(II)2CYS6 TRANSCRIPTION FACTOR (EUROFUNG)-RELATED"/>
    <property type="match status" value="1"/>
</dbReference>
<dbReference type="Gene3D" id="4.10.240.10">
    <property type="entry name" value="Zn(2)-C6 fungal-type DNA-binding domain"/>
    <property type="match status" value="1"/>
</dbReference>
<dbReference type="CDD" id="cd12148">
    <property type="entry name" value="fungal_TF_MHR"/>
    <property type="match status" value="1"/>
</dbReference>
<evidence type="ECO:0000313" key="5">
    <source>
        <dbReference type="Proteomes" id="UP000182444"/>
    </source>
</evidence>
<dbReference type="SMR" id="A0A1D8NNG0"/>
<dbReference type="GeneID" id="2908319"/>
<feature type="domain" description="Zn(2)-C6 fungal-type" evidence="2">
    <location>
        <begin position="36"/>
        <end position="65"/>
    </location>
</feature>
<dbReference type="PROSITE" id="PS50048">
    <property type="entry name" value="ZN2_CY6_FUNGAL_2"/>
    <property type="match status" value="1"/>
</dbReference>
<dbReference type="SUPFAM" id="SSF57701">
    <property type="entry name" value="Zn2/Cys6 DNA-binding domain"/>
    <property type="match status" value="1"/>
</dbReference>
<sequence length="1094" mass="123129">MSGSEPVSPKREDASDELGVASASIKKSTRPVAKAACLSCRERKIRCEGVQDCSYCKQMKLPCVFVKSHRGGRRRRKDDAGSSSKVDTPPVSHQQLQHQQHQQPPPQPPLLQHQQPPPPPPQAANTHYQSQSHSQHHQMYDEGPGYFYPGSPGYDHTQHLQAQPGPLHSHQSGPPQQHAPPHGPAHPPPHGQPHQPHHPAHGPSAHTQHISPNVQSVSPHDSHSSHGPSPDMHVHQPQKPSPTYLKPDSGHQNQAHRSPNHVSPNHPVHNNHVSPHHVSPHNTVSPHHQVPSHNVSPNQQPHHATNGTTFTTPAPPTAPPTAPPQAYKRPVDAQGEQRSSKKQKTRIVGKFTEKRGLFTPPENTNQVIESIFKALNHIQSQITDLKRDQAMNAAYRSYSREQGYESSPEVEHQSSTSSSTRRKDATSSSKIKFTFTSEDLISLDLPCIDVINLFIDLYYEYFHPNHPFLLPKRIFLRNFSPRTDVSVLHAMFAVSCRFASLNMDAIEQEASRQLVPYLLDPQYWISRMQKHQATLSSVEHVKCMLLSGHALFFSGHAEKGRNFIQSAYQLIKMHKLEMLHSANPDGINTEMTALRIANSQQLLMRESLIRTLWELWEIRVMVATFLNRPDEIPEFYTRICLPCSNEHYENELKDWDYKKYYWNDFEQSLLQGDPAINGPGTVCYDVVFKIASLNLLASVVKATPGIQSGSGHSVLAAYDRRLRSLMGRLPTFKTENHAYFLSEFLNTNHLHVHHHEDTPGDSDNGATAAFPGLRLDERKFSPLQHINPTFYLAYQVLYMAAIILHRNSAIEKMPYLLTYPEAQGNVSTPAIVENHQALNDIFNMMSKEDVNLNALLDESVYSTLDFNDDFHVDVVNSILCRVPSNSAFGTCDWASHCIWKLVNLTLPDEQLLTKHHSVDILKQLESALFADPATTQSYDFADFDDDPLAHSRGPQQRTQMFAGTNNYSTASLNHSLIQSWLHISPFTGLIVSTAFPVLASVGARHLVLVTACKHKMASTDSQFIQRHETITDNIVRKLRDLLLILRVIGEYWASFQMHYDVASATLDKLLSLSEKTYYTDNNHFDDFSGSNRSS</sequence>
<evidence type="ECO:0000259" key="2">
    <source>
        <dbReference type="PROSITE" id="PS50048"/>
    </source>
</evidence>
<evidence type="ECO:0000313" key="3">
    <source>
        <dbReference type="EMBL" id="AOW07143.1"/>
    </source>
</evidence>
<evidence type="ECO:0000313" key="6">
    <source>
        <dbReference type="Proteomes" id="UP000256601"/>
    </source>
</evidence>
<organism evidence="3 5">
    <name type="scientific">Yarrowia lipolytica</name>
    <name type="common">Candida lipolytica</name>
    <dbReference type="NCBI Taxonomy" id="4952"/>
    <lineage>
        <taxon>Eukaryota</taxon>
        <taxon>Fungi</taxon>
        <taxon>Dikarya</taxon>
        <taxon>Ascomycota</taxon>
        <taxon>Saccharomycotina</taxon>
        <taxon>Dipodascomycetes</taxon>
        <taxon>Dipodascales</taxon>
        <taxon>Dipodascales incertae sedis</taxon>
        <taxon>Yarrowia</taxon>
    </lineage>
</organism>
<dbReference type="PROSITE" id="PS00463">
    <property type="entry name" value="ZN2_CY6_FUNGAL_1"/>
    <property type="match status" value="1"/>
</dbReference>
<dbReference type="GO" id="GO:0000981">
    <property type="term" value="F:DNA-binding transcription factor activity, RNA polymerase II-specific"/>
    <property type="evidence" value="ECO:0007669"/>
    <property type="project" value="InterPro"/>
</dbReference>
<protein>
    <recommendedName>
        <fullName evidence="2">Zn(2)-C6 fungal-type domain-containing protein</fullName>
    </recommendedName>
</protein>
<dbReference type="VEuPathDB" id="FungiDB:YALI0_F13695g"/>
<feature type="compositionally biased region" description="Low complexity" evidence="1">
    <location>
        <begin position="260"/>
        <end position="273"/>
    </location>
</feature>
<evidence type="ECO:0000256" key="1">
    <source>
        <dbReference type="SAM" id="MobiDB-lite"/>
    </source>
</evidence>
<dbReference type="Proteomes" id="UP000182444">
    <property type="component" value="Chromosome 1F"/>
</dbReference>
<name>A0A1D8NNG0_YARLL</name>
<feature type="compositionally biased region" description="Polar residues" evidence="1">
    <location>
        <begin position="291"/>
        <end position="303"/>
    </location>
</feature>
<feature type="compositionally biased region" description="Pro residues" evidence="1">
    <location>
        <begin position="313"/>
        <end position="323"/>
    </location>
</feature>
<reference evidence="4 6" key="2">
    <citation type="submission" date="2018-07" db="EMBL/GenBank/DDBJ databases">
        <title>Draft Genome Assemblies for Five Robust Yarrowia lipolytica Strains Exhibiting High Lipid Production and Pentose Sugar Utilization and Sugar Alcohol Secretion from Undetoxified Lignocellulosic Biomass Hydrolysates.</title>
        <authorList>
            <consortium name="DOE Joint Genome Institute"/>
            <person name="Walker C."/>
            <person name="Ryu S."/>
            <person name="Na H."/>
            <person name="Zane M."/>
            <person name="LaButti K."/>
            <person name="Lipzen A."/>
            <person name="Haridas S."/>
            <person name="Barry K."/>
            <person name="Grigoriev I.V."/>
            <person name="Quarterman J."/>
            <person name="Slininger P."/>
            <person name="Dien B."/>
            <person name="Trinh C.T."/>
        </authorList>
    </citation>
    <scope>NUCLEOTIDE SEQUENCE [LARGE SCALE GENOMIC DNA]</scope>
    <source>
        <strain evidence="4 6">YB392</strain>
    </source>
</reference>
<feature type="region of interest" description="Disordered" evidence="1">
    <location>
        <begin position="398"/>
        <end position="423"/>
    </location>
</feature>
<feature type="region of interest" description="Disordered" evidence="1">
    <location>
        <begin position="69"/>
        <end position="358"/>
    </location>
</feature>
<dbReference type="EMBL" id="KZ859024">
    <property type="protein sequence ID" value="RDW24703.1"/>
    <property type="molecule type" value="Genomic_DNA"/>
</dbReference>
<feature type="region of interest" description="Disordered" evidence="1">
    <location>
        <begin position="1"/>
        <end position="33"/>
    </location>
</feature>
<feature type="compositionally biased region" description="Pro residues" evidence="1">
    <location>
        <begin position="103"/>
        <end position="122"/>
    </location>
</feature>
<feature type="compositionally biased region" description="Low complexity" evidence="1">
    <location>
        <begin position="93"/>
        <end position="102"/>
    </location>
</feature>
<dbReference type="AlphaFoldDB" id="A0A1D8NNG0"/>
<dbReference type="Proteomes" id="UP000256601">
    <property type="component" value="Unassembled WGS sequence"/>
</dbReference>
<feature type="compositionally biased region" description="Low complexity" evidence="1">
    <location>
        <begin position="143"/>
        <end position="154"/>
    </location>
</feature>
<dbReference type="PANTHER" id="PTHR47431:SF1">
    <property type="entry name" value="ZN(II)2CYS6 TRANSCRIPTION FACTOR (EUROFUNG)"/>
    <property type="match status" value="1"/>
</dbReference>
<dbReference type="Pfam" id="PF00172">
    <property type="entry name" value="Zn_clus"/>
    <property type="match status" value="1"/>
</dbReference>
<dbReference type="eggNOG" id="ENOG502S6GG">
    <property type="taxonomic scope" value="Eukaryota"/>
</dbReference>
<gene>
    <name evidence="4" type="ORF">B0I71DRAFT_133826</name>
    <name evidence="3" type="ORF">YALI1_F18357g</name>
</gene>
<dbReference type="OrthoDB" id="4089074at2759"/>
<dbReference type="GO" id="GO:0008270">
    <property type="term" value="F:zinc ion binding"/>
    <property type="evidence" value="ECO:0007669"/>
    <property type="project" value="InterPro"/>
</dbReference>
<proteinExistence type="predicted"/>
<dbReference type="CDD" id="cd00067">
    <property type="entry name" value="GAL4"/>
    <property type="match status" value="1"/>
</dbReference>
<dbReference type="InterPro" id="IPR001138">
    <property type="entry name" value="Zn2Cys6_DnaBD"/>
</dbReference>
<dbReference type="SMART" id="SM00066">
    <property type="entry name" value="GAL4"/>
    <property type="match status" value="1"/>
</dbReference>